<gene>
    <name evidence="3" type="ORF">DFR58_11265</name>
</gene>
<evidence type="ECO:0000313" key="4">
    <source>
        <dbReference type="Proteomes" id="UP000253034"/>
    </source>
</evidence>
<proteinExistence type="predicted"/>
<name>A0A369B3K0_9FIRM</name>
<dbReference type="Gene3D" id="2.120.10.30">
    <property type="entry name" value="TolB, C-terminal domain"/>
    <property type="match status" value="1"/>
</dbReference>
<feature type="transmembrane region" description="Helical" evidence="1">
    <location>
        <begin position="58"/>
        <end position="83"/>
    </location>
</feature>
<evidence type="ECO:0000259" key="2">
    <source>
        <dbReference type="Pfam" id="PF16472"/>
    </source>
</evidence>
<organism evidence="3 4">
    <name type="scientific">Anaerobacterium chartisolvens</name>
    <dbReference type="NCBI Taxonomy" id="1297424"/>
    <lineage>
        <taxon>Bacteria</taxon>
        <taxon>Bacillati</taxon>
        <taxon>Bacillota</taxon>
        <taxon>Clostridia</taxon>
        <taxon>Eubacteriales</taxon>
        <taxon>Oscillospiraceae</taxon>
        <taxon>Anaerobacterium</taxon>
    </lineage>
</organism>
<evidence type="ECO:0000313" key="3">
    <source>
        <dbReference type="EMBL" id="RCX16083.1"/>
    </source>
</evidence>
<dbReference type="Pfam" id="PF16472">
    <property type="entry name" value="DUF5050"/>
    <property type="match status" value="2"/>
</dbReference>
<sequence length="382" mass="43775">MKNKSEKEILDILSNAIEKDMPDVWDKIKNNQKSRLSDIECEMPTPIKPRRNLPIKRISSIAAAFVIIIAGIYISLFYGGGILKMFGNKPNMSLDSRFYIVEANNTLYYQDFTDGSKLYSMDMNGGNRKKLCDDYVVNLIADGEYIYYQNLNDQKQYRIRTDGTKRELLANVNGDVVIHDEFIYFTGNNGIYKINKNGQGLEKLSDVLANTLRFYNEKLYFSGIPTNNDSSNGGIYKMNLDGSNIQKISDQTTHDFKMSNNYIFFQIYGNKISHYIYRINIDGTGMKKLLDKELTTGTFDIKDNNIYFISSENSTPSLYKMDINGANITKLIDNFEATTINVIGNTVYCYHPSYGGRLFKVDTERKAKLEILTNYNKNNTDK</sequence>
<dbReference type="InterPro" id="IPR053369">
    <property type="entry name" value="SrfA-induced_signal"/>
</dbReference>
<keyword evidence="4" id="KW-1185">Reference proteome</keyword>
<comment type="caution">
    <text evidence="3">The sequence shown here is derived from an EMBL/GenBank/DDBJ whole genome shotgun (WGS) entry which is preliminary data.</text>
</comment>
<protein>
    <submittedName>
        <fullName evidence="3">Uncharacterized protein DUF5050</fullName>
    </submittedName>
</protein>
<accession>A0A369B3K0</accession>
<dbReference type="Proteomes" id="UP000253034">
    <property type="component" value="Unassembled WGS sequence"/>
</dbReference>
<dbReference type="SUPFAM" id="SSF69304">
    <property type="entry name" value="Tricorn protease N-terminal domain"/>
    <property type="match status" value="1"/>
</dbReference>
<dbReference type="InterPro" id="IPR032485">
    <property type="entry name" value="LRP1-like_beta_prop"/>
</dbReference>
<reference evidence="3 4" key="1">
    <citation type="submission" date="2018-07" db="EMBL/GenBank/DDBJ databases">
        <title>Genomic Encyclopedia of Type Strains, Phase IV (KMG-IV): sequencing the most valuable type-strain genomes for metagenomic binning, comparative biology and taxonomic classification.</title>
        <authorList>
            <person name="Goeker M."/>
        </authorList>
    </citation>
    <scope>NUCLEOTIDE SEQUENCE [LARGE SCALE GENOMIC DNA]</scope>
    <source>
        <strain evidence="3 4">DSM 27016</strain>
    </source>
</reference>
<feature type="domain" description="Prolow-density lipoprotein receptor-related protein 1-like beta-propeller" evidence="2">
    <location>
        <begin position="99"/>
        <end position="224"/>
    </location>
</feature>
<dbReference type="AlphaFoldDB" id="A0A369B3K0"/>
<dbReference type="PANTHER" id="PTHR32256">
    <property type="match status" value="1"/>
</dbReference>
<dbReference type="EMBL" id="QPJT01000012">
    <property type="protein sequence ID" value="RCX16083.1"/>
    <property type="molecule type" value="Genomic_DNA"/>
</dbReference>
<keyword evidence="1" id="KW-1133">Transmembrane helix</keyword>
<dbReference type="PANTHER" id="PTHR32256:SF17">
    <property type="entry name" value="EGF-LIKE DOMAIN-CONTAINING PROTEIN"/>
    <property type="match status" value="1"/>
</dbReference>
<keyword evidence="1" id="KW-0812">Transmembrane</keyword>
<evidence type="ECO:0000256" key="1">
    <source>
        <dbReference type="SAM" id="Phobius"/>
    </source>
</evidence>
<dbReference type="InterPro" id="IPR011042">
    <property type="entry name" value="6-blade_b-propeller_TolB-like"/>
</dbReference>
<keyword evidence="1" id="KW-0472">Membrane</keyword>
<feature type="domain" description="Prolow-density lipoprotein receptor-related protein 1-like beta-propeller" evidence="2">
    <location>
        <begin position="227"/>
        <end position="372"/>
    </location>
</feature>